<keyword evidence="7 9" id="KW-0143">Chaperone</keyword>
<keyword evidence="10" id="KW-0732">Signal</keyword>
<dbReference type="InterPro" id="IPR018368">
    <property type="entry name" value="ClpA/B_CS1"/>
</dbReference>
<feature type="signal peptide" evidence="10">
    <location>
        <begin position="1"/>
        <end position="16"/>
    </location>
</feature>
<dbReference type="InterPro" id="IPR036628">
    <property type="entry name" value="Clp_N_dom_sf"/>
</dbReference>
<dbReference type="InterPro" id="IPR004176">
    <property type="entry name" value="Clp_R_N"/>
</dbReference>
<evidence type="ECO:0000256" key="4">
    <source>
        <dbReference type="ARBA" id="ARBA00022737"/>
    </source>
</evidence>
<evidence type="ECO:0000256" key="9">
    <source>
        <dbReference type="RuleBase" id="RU004432"/>
    </source>
</evidence>
<dbReference type="InterPro" id="IPR001270">
    <property type="entry name" value="ClpA/B"/>
</dbReference>
<dbReference type="InterPro" id="IPR003959">
    <property type="entry name" value="ATPase_AAA_core"/>
</dbReference>
<dbReference type="PROSITE" id="PS00870">
    <property type="entry name" value="CLPAB_1"/>
    <property type="match status" value="1"/>
</dbReference>
<feature type="chain" id="PRO_5035181288" description="Clp R domain-containing protein" evidence="10">
    <location>
        <begin position="17"/>
        <end position="847"/>
    </location>
</feature>
<evidence type="ECO:0000256" key="1">
    <source>
        <dbReference type="ARBA" id="ARBA00004229"/>
    </source>
</evidence>
<dbReference type="PRINTS" id="PR00300">
    <property type="entry name" value="CLPPROTEASEA"/>
</dbReference>
<keyword evidence="13" id="KW-1185">Reference proteome</keyword>
<dbReference type="InterPro" id="IPR027417">
    <property type="entry name" value="P-loop_NTPase"/>
</dbReference>
<organism evidence="12 13">
    <name type="scientific">Pelagomonas calceolata</name>
    <dbReference type="NCBI Taxonomy" id="35677"/>
    <lineage>
        <taxon>Eukaryota</taxon>
        <taxon>Sar</taxon>
        <taxon>Stramenopiles</taxon>
        <taxon>Ochrophyta</taxon>
        <taxon>Pelagophyceae</taxon>
        <taxon>Pelagomonadales</taxon>
        <taxon>Pelagomonadaceae</taxon>
        <taxon>Pelagomonas</taxon>
    </lineage>
</organism>
<evidence type="ECO:0000313" key="12">
    <source>
        <dbReference type="EMBL" id="CAH0370770.1"/>
    </source>
</evidence>
<dbReference type="FunFam" id="3.40.50.300:FF:000010">
    <property type="entry name" value="Chaperone clpB 1, putative"/>
    <property type="match status" value="1"/>
</dbReference>
<dbReference type="CDD" id="cd00009">
    <property type="entry name" value="AAA"/>
    <property type="match status" value="1"/>
</dbReference>
<dbReference type="InterPro" id="IPR019489">
    <property type="entry name" value="Clp_ATPase_C"/>
</dbReference>
<dbReference type="PROSITE" id="PS51903">
    <property type="entry name" value="CLP_R"/>
    <property type="match status" value="1"/>
</dbReference>
<dbReference type="GO" id="GO:0005524">
    <property type="term" value="F:ATP binding"/>
    <property type="evidence" value="ECO:0007669"/>
    <property type="project" value="UniProtKB-KW"/>
</dbReference>
<reference evidence="12" key="1">
    <citation type="submission" date="2021-11" db="EMBL/GenBank/DDBJ databases">
        <authorList>
            <consortium name="Genoscope - CEA"/>
            <person name="William W."/>
        </authorList>
    </citation>
    <scope>NUCLEOTIDE SEQUENCE</scope>
</reference>
<keyword evidence="6 9" id="KW-0067">ATP-binding</keyword>
<sequence length="847" mass="91582">MLRGVTLLFCAAATRGLIAPRHGFPTARRPQRAQTCRMLFDKFDAEAVNVLMYAQQETRSAKLGEVGTEQVLLGVLQCPENAKKALDRFGVTLDAMRDTIGVKKSLGDKAAELFRREKEPLPFTARSKACFKRAVSESEAMACEEVRPEHLFLAVARDDQSEARSALEKLGVEVDALCDAVAKDARKAKGSLVGVGGDGDERETTLASVGVDLTALALDGELDPCVGRSEEIARAVQILLRRRKSNPCLVGDAGVGKTAIAEGLAQKIAEGDVPKKLKGARVHTLEMALLVAGTKYRGEFEERLRDVVAEASSDTNTILFIDELHTLVGAGAADGAIDAGNILKPALARGGLRCIGATTVAEYRKYVEKDPALERRFQPVSVDEPSVEETVEILTGLQKDYEEHHEVTYSTEAVAAAAAYGDRYVNDRFLPDKAIDLLDEAGAAAQVRVENNQGESHVTEDDVASVVSTWTGIPVQRLSRPEQLRLMDLEKELHEDLIGQDSAVTAVARAIRRARVGMRSPQKPVASFIFAGPTGVGKTFVAKTLAKTYFGDEKTMVRFDMSEYMERHTVSRLVGSPPGYVGFDDGGQLTNAVRRTPHCVLLFDEIEKAHGDVYNLMLQILDDGRLTDAQGRTVDFSNAVVVFTSNVGSQDILEAFDQGGSADLIRGKVTGALSENFRPEFLNRLDEIVVFDPLDKEQLSDVLETMLREVYERAEKEDLRIALTDGLKAEIIQAGAADARFGARPLRRAVQRFVEDVIAEGVLGGGVDRTKPITLDYGAGQVLVTQNGKQCCAVPVDAAQFGGVEAAKDAELRSAMPNLPFDVVDDVAPLEAAVPSGGGGGKSRRTD</sequence>
<keyword evidence="4 8" id="KW-0677">Repeat</keyword>
<evidence type="ECO:0000259" key="11">
    <source>
        <dbReference type="PROSITE" id="PS51903"/>
    </source>
</evidence>
<dbReference type="Pfam" id="PF07724">
    <property type="entry name" value="AAA_2"/>
    <property type="match status" value="1"/>
</dbReference>
<dbReference type="Pfam" id="PF10431">
    <property type="entry name" value="ClpB_D2-small"/>
    <property type="match status" value="1"/>
</dbReference>
<keyword evidence="2" id="KW-0150">Chloroplast</keyword>
<dbReference type="AlphaFoldDB" id="A0A8J2WJ04"/>
<evidence type="ECO:0000256" key="3">
    <source>
        <dbReference type="ARBA" id="ARBA00022640"/>
    </source>
</evidence>
<keyword evidence="5 9" id="KW-0547">Nucleotide-binding</keyword>
<evidence type="ECO:0000256" key="6">
    <source>
        <dbReference type="ARBA" id="ARBA00022840"/>
    </source>
</evidence>
<dbReference type="OrthoDB" id="47330at2759"/>
<dbReference type="InterPro" id="IPR003593">
    <property type="entry name" value="AAA+_ATPase"/>
</dbReference>
<name>A0A8J2WJ04_9STRA</name>
<evidence type="ECO:0000256" key="2">
    <source>
        <dbReference type="ARBA" id="ARBA00022528"/>
    </source>
</evidence>
<gene>
    <name evidence="12" type="ORF">PECAL_3P06750</name>
</gene>
<dbReference type="PANTHER" id="PTHR11638">
    <property type="entry name" value="ATP-DEPENDENT CLP PROTEASE"/>
    <property type="match status" value="1"/>
</dbReference>
<dbReference type="SUPFAM" id="SSF52540">
    <property type="entry name" value="P-loop containing nucleoside triphosphate hydrolases"/>
    <property type="match status" value="2"/>
</dbReference>
<dbReference type="SMART" id="SM00382">
    <property type="entry name" value="AAA"/>
    <property type="match status" value="2"/>
</dbReference>
<proteinExistence type="inferred from homology"/>
<evidence type="ECO:0000256" key="8">
    <source>
        <dbReference type="PROSITE-ProRule" id="PRU01251"/>
    </source>
</evidence>
<dbReference type="FunFam" id="3.40.50.300:FF:000025">
    <property type="entry name" value="ATP-dependent Clp protease subunit"/>
    <property type="match status" value="1"/>
</dbReference>
<evidence type="ECO:0000256" key="10">
    <source>
        <dbReference type="SAM" id="SignalP"/>
    </source>
</evidence>
<dbReference type="InterPro" id="IPR028299">
    <property type="entry name" value="ClpA/B_CS2"/>
</dbReference>
<dbReference type="Pfam" id="PF02861">
    <property type="entry name" value="Clp_N"/>
    <property type="match status" value="1"/>
</dbReference>
<dbReference type="Gene3D" id="1.10.1780.10">
    <property type="entry name" value="Clp, N-terminal domain"/>
    <property type="match status" value="1"/>
</dbReference>
<dbReference type="Proteomes" id="UP000789595">
    <property type="component" value="Unassembled WGS sequence"/>
</dbReference>
<comment type="similarity">
    <text evidence="9">Belongs to the ClpA/ClpB family.</text>
</comment>
<feature type="domain" description="Clp R" evidence="11">
    <location>
        <begin position="40"/>
        <end position="188"/>
    </location>
</feature>
<evidence type="ECO:0000256" key="5">
    <source>
        <dbReference type="ARBA" id="ARBA00022741"/>
    </source>
</evidence>
<dbReference type="SUPFAM" id="SSF81923">
    <property type="entry name" value="Double Clp-N motif"/>
    <property type="match status" value="1"/>
</dbReference>
<comment type="caution">
    <text evidence="12">The sequence shown here is derived from an EMBL/GenBank/DDBJ whole genome shotgun (WGS) entry which is preliminary data.</text>
</comment>
<dbReference type="SMART" id="SM01086">
    <property type="entry name" value="ClpB_D2-small"/>
    <property type="match status" value="1"/>
</dbReference>
<dbReference type="GO" id="GO:0034605">
    <property type="term" value="P:cellular response to heat"/>
    <property type="evidence" value="ECO:0007669"/>
    <property type="project" value="TreeGrafter"/>
</dbReference>
<dbReference type="CDD" id="cd19499">
    <property type="entry name" value="RecA-like_ClpB_Hsp104-like"/>
    <property type="match status" value="1"/>
</dbReference>
<dbReference type="InterPro" id="IPR041546">
    <property type="entry name" value="ClpA/ClpB_AAA_lid"/>
</dbReference>
<dbReference type="EMBL" id="CAKKNE010000003">
    <property type="protein sequence ID" value="CAH0370770.1"/>
    <property type="molecule type" value="Genomic_DNA"/>
</dbReference>
<dbReference type="Pfam" id="PF00004">
    <property type="entry name" value="AAA"/>
    <property type="match status" value="1"/>
</dbReference>
<dbReference type="GO" id="GO:0016887">
    <property type="term" value="F:ATP hydrolysis activity"/>
    <property type="evidence" value="ECO:0007669"/>
    <property type="project" value="InterPro"/>
</dbReference>
<dbReference type="Pfam" id="PF17871">
    <property type="entry name" value="AAA_lid_9"/>
    <property type="match status" value="1"/>
</dbReference>
<dbReference type="PROSITE" id="PS00871">
    <property type="entry name" value="CLPAB_2"/>
    <property type="match status" value="1"/>
</dbReference>
<dbReference type="GO" id="GO:0009507">
    <property type="term" value="C:chloroplast"/>
    <property type="evidence" value="ECO:0007669"/>
    <property type="project" value="UniProtKB-SubCell"/>
</dbReference>
<dbReference type="Gene3D" id="1.10.8.60">
    <property type="match status" value="2"/>
</dbReference>
<dbReference type="Gene3D" id="3.40.50.300">
    <property type="entry name" value="P-loop containing nucleotide triphosphate hydrolases"/>
    <property type="match status" value="2"/>
</dbReference>
<dbReference type="PANTHER" id="PTHR11638:SF155">
    <property type="entry name" value="CHAPERONE PROTEIN CLPC1, CHLOROPLASTIC-LIKE"/>
    <property type="match status" value="1"/>
</dbReference>
<dbReference type="InterPro" id="IPR050130">
    <property type="entry name" value="ClpA_ClpB"/>
</dbReference>
<protein>
    <recommendedName>
        <fullName evidence="11">Clp R domain-containing protein</fullName>
    </recommendedName>
</protein>
<evidence type="ECO:0000256" key="7">
    <source>
        <dbReference type="ARBA" id="ARBA00023186"/>
    </source>
</evidence>
<evidence type="ECO:0000313" key="13">
    <source>
        <dbReference type="Proteomes" id="UP000789595"/>
    </source>
</evidence>
<comment type="subcellular location">
    <subcellularLocation>
        <location evidence="1">Plastid</location>
        <location evidence="1">Chloroplast</location>
    </subcellularLocation>
</comment>
<accession>A0A8J2WJ04</accession>
<keyword evidence="3" id="KW-0934">Plastid</keyword>